<dbReference type="AlphaFoldDB" id="A0A316UPN2"/>
<dbReference type="Proteomes" id="UP000245884">
    <property type="component" value="Unassembled WGS sequence"/>
</dbReference>
<evidence type="ECO:0000256" key="2">
    <source>
        <dbReference type="ARBA" id="ARBA00005189"/>
    </source>
</evidence>
<evidence type="ECO:0000256" key="8">
    <source>
        <dbReference type="SAM" id="MobiDB-lite"/>
    </source>
</evidence>
<sequence length="883" mass="96464">MSKPIHNRGSAAEQGAAIRRQFEGQQQKRFSSQIQTDRLHHRETPPPASDDASAVRRSSTRRKRRTHKPAGDEESVGATSAEESRYRDSLRNNRDSIRKTSTIANEPPPPSRAAVTDKPREEEPETQRSKRGSRALRKKETEADVAAAPVAAVPPASRRGRDPEKAAAADEEPADEEPAEPADPEHDSKAKEAAGAGGLMAALGLGGWGAKKAQDDAEPAKKEKQPTEKVVEKPAKRSKSKKEKSKPVAAVPIGSEGRRRNYAKKDKAAAAAPVYDGDGQPSESAAEPVEQEEDEEDEEDESHAGTGALAAGGAAAAAGAGGAAAASHGERKSVPLEKKGRIYSLTGIDNLALMLEDAGYQTACFSVYLFKTKLDYDTVLNFFEKLAEAYPKYRYVCELNPSDATKKDKAARKGQATSTSSTSSSSPNPGRKTGYSKSLKAGGNFRPAKWRVDETFDVAQNIRVVKAQNDGSDDDLYDVCGDCLGTHFDFNKPLWEATVVHGLHTSGGARSALMIKIHHAFSDGQGMIQSYHSAIEAMSTGVTVESKQAEIDSQVARASAKQKKTTEEQVREKSDGEEQEKKIGSRNVKPTVGGTISHSWHTVRGLYFRKRKAFTYPDSAGKDAVRRYGAQLGKNERPSTRLYAHSDGISMSDIKLIRQAFSTDKVNLSLNDVACALLSRALRIAAETMASKHGQKVSDKRIAVFIPISKRPKGDWSLANYTTGAIAWFRFHEPSRYGFESLLMQVNREMNRIKRSKLPGIWYDVFGAFAKRRFFMMPNYPIARQIFQSAYREYNVFTNVPGPPKPVSFGKHEAFSYHVLPPSSPGKSTLAMGAISYAGEFSLAVSCDGVREFKEGNLPETICQAFQQASQELVRVAKEKMDA</sequence>
<evidence type="ECO:0000259" key="10">
    <source>
        <dbReference type="Pfam" id="PF06974"/>
    </source>
</evidence>
<feature type="compositionally biased region" description="Basic and acidic residues" evidence="8">
    <location>
        <begin position="183"/>
        <end position="192"/>
    </location>
</feature>
<feature type="region of interest" description="Disordered" evidence="8">
    <location>
        <begin position="1"/>
        <end position="304"/>
    </location>
</feature>
<evidence type="ECO:0000313" key="12">
    <source>
        <dbReference type="Proteomes" id="UP000245884"/>
    </source>
</evidence>
<dbReference type="STRING" id="1569628.A0A316UPN2"/>
<evidence type="ECO:0000256" key="3">
    <source>
        <dbReference type="ARBA" id="ARBA00022679"/>
    </source>
</evidence>
<dbReference type="InterPro" id="IPR045034">
    <property type="entry name" value="O-acyltransferase_WSD1-like"/>
</dbReference>
<dbReference type="EMBL" id="KZ819670">
    <property type="protein sequence ID" value="PWN26738.1"/>
    <property type="molecule type" value="Genomic_DNA"/>
</dbReference>
<reference evidence="11 12" key="1">
    <citation type="journal article" date="2018" name="Mol. Biol. Evol.">
        <title>Broad Genomic Sampling Reveals a Smut Pathogenic Ancestry of the Fungal Clade Ustilaginomycotina.</title>
        <authorList>
            <person name="Kijpornyongpan T."/>
            <person name="Mondo S.J."/>
            <person name="Barry K."/>
            <person name="Sandor L."/>
            <person name="Lee J."/>
            <person name="Lipzen A."/>
            <person name="Pangilinan J."/>
            <person name="LaButti K."/>
            <person name="Hainaut M."/>
            <person name="Henrissat B."/>
            <person name="Grigoriev I.V."/>
            <person name="Spatafora J.W."/>
            <person name="Aime M.C."/>
        </authorList>
    </citation>
    <scope>NUCLEOTIDE SEQUENCE [LARGE SCALE GENOMIC DNA]</scope>
    <source>
        <strain evidence="11 12">MCA 5214</strain>
    </source>
</reference>
<dbReference type="GeneID" id="37028236"/>
<evidence type="ECO:0000256" key="1">
    <source>
        <dbReference type="ARBA" id="ARBA00004771"/>
    </source>
</evidence>
<evidence type="ECO:0000256" key="7">
    <source>
        <dbReference type="ARBA" id="ARBA00048109"/>
    </source>
</evidence>
<evidence type="ECO:0000256" key="6">
    <source>
        <dbReference type="ARBA" id="ARBA00047604"/>
    </source>
</evidence>
<feature type="compositionally biased region" description="Basic and acidic residues" evidence="8">
    <location>
        <begin position="212"/>
        <end position="235"/>
    </location>
</feature>
<dbReference type="OrthoDB" id="619536at2759"/>
<comment type="similarity">
    <text evidence="5">In the N-terminal section; belongs to the long-chain O-acyltransferase family.</text>
</comment>
<proteinExistence type="inferred from homology"/>
<dbReference type="GO" id="GO:0047196">
    <property type="term" value="F:long-chain-alcohol O-fatty-acyltransferase activity"/>
    <property type="evidence" value="ECO:0007669"/>
    <property type="project" value="UniProtKB-EC"/>
</dbReference>
<dbReference type="PANTHER" id="PTHR31650:SF1">
    <property type="entry name" value="WAX ESTER SYNTHASE_DIACYLGLYCEROL ACYLTRANSFERASE 4-RELATED"/>
    <property type="match status" value="1"/>
</dbReference>
<dbReference type="PANTHER" id="PTHR31650">
    <property type="entry name" value="O-ACYLTRANSFERASE (WSD1-LIKE) FAMILY PROTEIN"/>
    <property type="match status" value="1"/>
</dbReference>
<comment type="pathway">
    <text evidence="2">Lipid metabolism.</text>
</comment>
<dbReference type="Pfam" id="PF03007">
    <property type="entry name" value="WS_DGAT_cat"/>
    <property type="match status" value="1"/>
</dbReference>
<dbReference type="RefSeq" id="XP_025361350.1">
    <property type="nucleotide sequence ID" value="XM_025506413.1"/>
</dbReference>
<organism evidence="11 12">
    <name type="scientific">Jaminaea rosea</name>
    <dbReference type="NCBI Taxonomy" id="1569628"/>
    <lineage>
        <taxon>Eukaryota</taxon>
        <taxon>Fungi</taxon>
        <taxon>Dikarya</taxon>
        <taxon>Basidiomycota</taxon>
        <taxon>Ustilaginomycotina</taxon>
        <taxon>Exobasidiomycetes</taxon>
        <taxon>Microstromatales</taxon>
        <taxon>Microstromatales incertae sedis</taxon>
        <taxon>Jaminaea</taxon>
    </lineage>
</organism>
<evidence type="ECO:0000256" key="4">
    <source>
        <dbReference type="ARBA" id="ARBA00023315"/>
    </source>
</evidence>
<evidence type="ECO:0000313" key="11">
    <source>
        <dbReference type="EMBL" id="PWN26738.1"/>
    </source>
</evidence>
<feature type="region of interest" description="Disordered" evidence="8">
    <location>
        <begin position="557"/>
        <end position="590"/>
    </location>
</feature>
<feature type="compositionally biased region" description="Polar residues" evidence="8">
    <location>
        <begin position="23"/>
        <end position="36"/>
    </location>
</feature>
<feature type="domain" description="O-acyltransferase WSD1-like N-terminal" evidence="9">
    <location>
        <begin position="388"/>
        <end position="554"/>
    </location>
</feature>
<keyword evidence="3" id="KW-0808">Transferase</keyword>
<feature type="compositionally biased region" description="Acidic residues" evidence="8">
    <location>
        <begin position="289"/>
        <end position="301"/>
    </location>
</feature>
<feature type="compositionally biased region" description="Basic and acidic residues" evidence="8">
    <location>
        <begin position="564"/>
        <end position="583"/>
    </location>
</feature>
<dbReference type="Pfam" id="PF06974">
    <property type="entry name" value="WS_DGAT_C"/>
    <property type="match status" value="1"/>
</dbReference>
<feature type="compositionally biased region" description="Basic and acidic residues" evidence="8">
    <location>
        <begin position="82"/>
        <end position="98"/>
    </location>
</feature>
<feature type="domain" description="O-acyltransferase WSD1 C-terminal" evidence="10">
    <location>
        <begin position="743"/>
        <end position="848"/>
    </location>
</feature>
<feature type="compositionally biased region" description="Basic and acidic residues" evidence="8">
    <location>
        <begin position="115"/>
        <end position="128"/>
    </location>
</feature>
<evidence type="ECO:0000256" key="5">
    <source>
        <dbReference type="ARBA" id="ARBA00024360"/>
    </source>
</evidence>
<dbReference type="GO" id="GO:0005886">
    <property type="term" value="C:plasma membrane"/>
    <property type="evidence" value="ECO:0007669"/>
    <property type="project" value="TreeGrafter"/>
</dbReference>
<feature type="region of interest" description="Disordered" evidence="8">
    <location>
        <begin position="406"/>
        <end position="440"/>
    </location>
</feature>
<dbReference type="InterPro" id="IPR009721">
    <property type="entry name" value="O-acyltransferase_WSD1_C"/>
</dbReference>
<feature type="compositionally biased region" description="Acidic residues" evidence="8">
    <location>
        <begin position="169"/>
        <end position="182"/>
    </location>
</feature>
<name>A0A316UPN2_9BASI</name>
<keyword evidence="4" id="KW-0012">Acyltransferase</keyword>
<feature type="compositionally biased region" description="Low complexity" evidence="8">
    <location>
        <begin position="417"/>
        <end position="426"/>
    </location>
</feature>
<protein>
    <submittedName>
        <fullName evidence="11">Uncharacterized protein</fullName>
    </submittedName>
</protein>
<gene>
    <name evidence="11" type="ORF">BDZ90DRAFT_232855</name>
</gene>
<dbReference type="UniPathway" id="UPA00282"/>
<feature type="compositionally biased region" description="Basic and acidic residues" evidence="8">
    <location>
        <begin position="256"/>
        <end position="268"/>
    </location>
</feature>
<comment type="catalytic activity">
    <reaction evidence="6">
        <text>a long chain fatty alcohol + a fatty acyl-CoA = a long-chain alcohol wax ester + CoA</text>
        <dbReference type="Rhea" id="RHEA:38443"/>
        <dbReference type="ChEBI" id="CHEBI:17135"/>
        <dbReference type="ChEBI" id="CHEBI:57287"/>
        <dbReference type="ChEBI" id="CHEBI:77636"/>
        <dbReference type="ChEBI" id="CHEBI:235323"/>
        <dbReference type="EC" id="2.3.1.75"/>
    </reaction>
</comment>
<dbReference type="GO" id="GO:0019432">
    <property type="term" value="P:triglyceride biosynthetic process"/>
    <property type="evidence" value="ECO:0007669"/>
    <property type="project" value="UniProtKB-UniPathway"/>
</dbReference>
<dbReference type="GO" id="GO:0004144">
    <property type="term" value="F:diacylglycerol O-acyltransferase activity"/>
    <property type="evidence" value="ECO:0007669"/>
    <property type="project" value="UniProtKB-EC"/>
</dbReference>
<accession>A0A316UPN2</accession>
<feature type="compositionally biased region" description="Low complexity" evidence="8">
    <location>
        <begin position="145"/>
        <end position="156"/>
    </location>
</feature>
<comment type="pathway">
    <text evidence="1">Glycerolipid metabolism; triacylglycerol biosynthesis.</text>
</comment>
<feature type="compositionally biased region" description="Basic residues" evidence="8">
    <location>
        <begin position="58"/>
        <end position="68"/>
    </location>
</feature>
<comment type="catalytic activity">
    <reaction evidence="7">
        <text>an acyl-CoA + a 1,2-diacyl-sn-glycerol = a triacyl-sn-glycerol + CoA</text>
        <dbReference type="Rhea" id="RHEA:10868"/>
        <dbReference type="ChEBI" id="CHEBI:17815"/>
        <dbReference type="ChEBI" id="CHEBI:57287"/>
        <dbReference type="ChEBI" id="CHEBI:58342"/>
        <dbReference type="ChEBI" id="CHEBI:64615"/>
        <dbReference type="EC" id="2.3.1.20"/>
    </reaction>
</comment>
<keyword evidence="12" id="KW-1185">Reference proteome</keyword>
<dbReference type="InterPro" id="IPR004255">
    <property type="entry name" value="O-acyltransferase_WSD1_N"/>
</dbReference>
<evidence type="ECO:0000259" key="9">
    <source>
        <dbReference type="Pfam" id="PF03007"/>
    </source>
</evidence>
<feature type="compositionally biased region" description="Basic and acidic residues" evidence="8">
    <location>
        <begin position="159"/>
        <end position="168"/>
    </location>
</feature>